<evidence type="ECO:0000313" key="9">
    <source>
        <dbReference type="EMBL" id="PWL55581.1"/>
    </source>
</evidence>
<feature type="transmembrane region" description="Helical" evidence="7">
    <location>
        <begin position="282"/>
        <end position="305"/>
    </location>
</feature>
<evidence type="ECO:0000313" key="12">
    <source>
        <dbReference type="Proteomes" id="UP000246114"/>
    </source>
</evidence>
<evidence type="ECO:0000256" key="5">
    <source>
        <dbReference type="ARBA" id="ARBA00022989"/>
    </source>
</evidence>
<feature type="transmembrane region" description="Helical" evidence="7">
    <location>
        <begin position="175"/>
        <end position="196"/>
    </location>
</feature>
<dbReference type="Pfam" id="PF00528">
    <property type="entry name" value="BPD_transp_1"/>
    <property type="match status" value="1"/>
</dbReference>
<dbReference type="GO" id="GO:0005886">
    <property type="term" value="C:plasma membrane"/>
    <property type="evidence" value="ECO:0007669"/>
    <property type="project" value="UniProtKB-SubCell"/>
</dbReference>
<dbReference type="OrthoDB" id="9773221at2"/>
<reference evidence="9 12" key="2">
    <citation type="submission" date="2018-03" db="EMBL/GenBank/DDBJ databases">
        <title>The uncultured portion of the human microbiome is neutrally assembled.</title>
        <authorList>
            <person name="Jeraldo P."/>
            <person name="Boardman L."/>
            <person name="White B.A."/>
            <person name="Nelson H."/>
            <person name="Goldenfeld N."/>
            <person name="Chia N."/>
        </authorList>
    </citation>
    <scope>NUCLEOTIDE SEQUENCE [LARGE SCALE GENOMIC DNA]</scope>
    <source>
        <strain evidence="9">CIM:MAG 903</strain>
    </source>
</reference>
<keyword evidence="6 7" id="KW-0472">Membrane</keyword>
<feature type="transmembrane region" description="Helical" evidence="7">
    <location>
        <begin position="237"/>
        <end position="262"/>
    </location>
</feature>
<dbReference type="Gene3D" id="1.10.3720.10">
    <property type="entry name" value="MetI-like"/>
    <property type="match status" value="1"/>
</dbReference>
<keyword evidence="3" id="KW-1003">Cell membrane</keyword>
<dbReference type="EMBL" id="FOOE01000018">
    <property type="protein sequence ID" value="SFF97946.1"/>
    <property type="molecule type" value="Genomic_DNA"/>
</dbReference>
<dbReference type="Proteomes" id="UP000246114">
    <property type="component" value="Unassembled WGS sequence"/>
</dbReference>
<name>A0A1I2N8W7_9CLOT</name>
<evidence type="ECO:0000259" key="8">
    <source>
        <dbReference type="PROSITE" id="PS50928"/>
    </source>
</evidence>
<feature type="domain" description="ABC transmembrane type-1" evidence="8">
    <location>
        <begin position="95"/>
        <end position="301"/>
    </location>
</feature>
<sequence length="316" mass="35101">MSKYILKRILGTIPMLLIVSIISFGIIKLAPGDPVMAYATPQMHKEDLDNLRTELGLDKPIYVQYGAWLSKTIKGDLGYSTVDFRPVKDKVTERIGNTLLLMGISIMVALIFGIIFGLLSGYYENKWIDKIVSVVSYIGISIPSFWFAMMLIVVFSVKLNILPSIGMHSIGKNSLFDVLIHTIMPAMVLSFQDFAVISRYIRSNIIDEKYEDYVRTARGKGLSEKVVFGKHILKNSLLPVITILGMSLPGLISGAFITETIFGWPGMGRLGIQAIFGFDYPVIMAITLMSSLFLIVGNLISDILYGMVDPRIKVVS</sequence>
<dbReference type="CDD" id="cd06261">
    <property type="entry name" value="TM_PBP2"/>
    <property type="match status" value="1"/>
</dbReference>
<keyword evidence="2 7" id="KW-0813">Transport</keyword>
<keyword evidence="4 7" id="KW-0812">Transmembrane</keyword>
<evidence type="ECO:0000256" key="3">
    <source>
        <dbReference type="ARBA" id="ARBA00022475"/>
    </source>
</evidence>
<dbReference type="SUPFAM" id="SSF161098">
    <property type="entry name" value="MetI-like"/>
    <property type="match status" value="1"/>
</dbReference>
<dbReference type="PANTHER" id="PTHR43163">
    <property type="entry name" value="DIPEPTIDE TRANSPORT SYSTEM PERMEASE PROTEIN DPPB-RELATED"/>
    <property type="match status" value="1"/>
</dbReference>
<dbReference type="Pfam" id="PF19300">
    <property type="entry name" value="BPD_transp_1_N"/>
    <property type="match status" value="1"/>
</dbReference>
<comment type="similarity">
    <text evidence="7">Belongs to the binding-protein-dependent transport system permease family.</text>
</comment>
<proteinExistence type="inferred from homology"/>
<evidence type="ECO:0000256" key="6">
    <source>
        <dbReference type="ARBA" id="ARBA00023136"/>
    </source>
</evidence>
<keyword evidence="5 7" id="KW-1133">Transmembrane helix</keyword>
<organism evidence="10 11">
    <name type="scientific">Clostridium cadaveris</name>
    <dbReference type="NCBI Taxonomy" id="1529"/>
    <lineage>
        <taxon>Bacteria</taxon>
        <taxon>Bacillati</taxon>
        <taxon>Bacillota</taxon>
        <taxon>Clostridia</taxon>
        <taxon>Eubacteriales</taxon>
        <taxon>Clostridiaceae</taxon>
        <taxon>Clostridium</taxon>
    </lineage>
</organism>
<evidence type="ECO:0000256" key="2">
    <source>
        <dbReference type="ARBA" id="ARBA00022448"/>
    </source>
</evidence>
<keyword evidence="11" id="KW-1185">Reference proteome</keyword>
<dbReference type="PROSITE" id="PS50928">
    <property type="entry name" value="ABC_TM1"/>
    <property type="match status" value="1"/>
</dbReference>
<gene>
    <name evidence="9" type="ORF">DBY38_01240</name>
    <name evidence="10" type="ORF">SAMN04487885_11863</name>
</gene>
<feature type="transmembrane region" description="Helical" evidence="7">
    <location>
        <begin position="99"/>
        <end position="119"/>
    </location>
</feature>
<evidence type="ECO:0000313" key="11">
    <source>
        <dbReference type="Proteomes" id="UP000182135"/>
    </source>
</evidence>
<dbReference type="EMBL" id="QAMZ01000005">
    <property type="protein sequence ID" value="PWL55581.1"/>
    <property type="molecule type" value="Genomic_DNA"/>
</dbReference>
<evidence type="ECO:0000313" key="10">
    <source>
        <dbReference type="EMBL" id="SFF97946.1"/>
    </source>
</evidence>
<protein>
    <submittedName>
        <fullName evidence="9">ABC transporter permease</fullName>
    </submittedName>
    <submittedName>
        <fullName evidence="10">Peptide/nickel transport system permease protein</fullName>
    </submittedName>
</protein>
<comment type="subcellular location">
    <subcellularLocation>
        <location evidence="1 7">Cell membrane</location>
        <topology evidence="1 7">Multi-pass membrane protein</topology>
    </subcellularLocation>
</comment>
<dbReference type="InterPro" id="IPR035906">
    <property type="entry name" value="MetI-like_sf"/>
</dbReference>
<accession>A0A1I2N8W7</accession>
<dbReference type="eggNOG" id="COG0601">
    <property type="taxonomic scope" value="Bacteria"/>
</dbReference>
<dbReference type="AlphaFoldDB" id="A0A1I2N8W7"/>
<dbReference type="Proteomes" id="UP000182135">
    <property type="component" value="Unassembled WGS sequence"/>
</dbReference>
<feature type="transmembrane region" description="Helical" evidence="7">
    <location>
        <begin position="9"/>
        <end position="27"/>
    </location>
</feature>
<evidence type="ECO:0000256" key="7">
    <source>
        <dbReference type="RuleBase" id="RU363032"/>
    </source>
</evidence>
<evidence type="ECO:0000256" key="1">
    <source>
        <dbReference type="ARBA" id="ARBA00004651"/>
    </source>
</evidence>
<dbReference type="GO" id="GO:0055085">
    <property type="term" value="P:transmembrane transport"/>
    <property type="evidence" value="ECO:0007669"/>
    <property type="project" value="InterPro"/>
</dbReference>
<dbReference type="InterPro" id="IPR000515">
    <property type="entry name" value="MetI-like"/>
</dbReference>
<dbReference type="GeneID" id="90545555"/>
<evidence type="ECO:0000256" key="4">
    <source>
        <dbReference type="ARBA" id="ARBA00022692"/>
    </source>
</evidence>
<dbReference type="PANTHER" id="PTHR43163:SF6">
    <property type="entry name" value="DIPEPTIDE TRANSPORT SYSTEM PERMEASE PROTEIN DPPB-RELATED"/>
    <property type="match status" value="1"/>
</dbReference>
<dbReference type="RefSeq" id="WP_027639174.1">
    <property type="nucleotide sequence ID" value="NZ_BAAACD010000026.1"/>
</dbReference>
<reference evidence="10 11" key="1">
    <citation type="submission" date="2016-10" db="EMBL/GenBank/DDBJ databases">
        <authorList>
            <person name="de Groot N.N."/>
        </authorList>
    </citation>
    <scope>NUCLEOTIDE SEQUENCE [LARGE SCALE GENOMIC DNA]</scope>
    <source>
        <strain evidence="10 11">NLAE-zl-G419</strain>
    </source>
</reference>
<dbReference type="InterPro" id="IPR045621">
    <property type="entry name" value="BPD_transp_1_N"/>
</dbReference>
<dbReference type="STRING" id="1529.SAMN04487885_11863"/>
<feature type="transmembrane region" description="Helical" evidence="7">
    <location>
        <begin position="131"/>
        <end position="155"/>
    </location>
</feature>